<keyword evidence="2" id="KW-1185">Reference proteome</keyword>
<evidence type="ECO:0000313" key="2">
    <source>
        <dbReference type="Proteomes" id="UP000289862"/>
    </source>
</evidence>
<dbReference type="Proteomes" id="UP000289862">
    <property type="component" value="Plasmid 2"/>
</dbReference>
<geneLocation type="plasmid" evidence="1 2">
    <name>2</name>
</geneLocation>
<gene>
    <name evidence="1" type="ORF">NCTC10186_00791</name>
</gene>
<dbReference type="PROSITE" id="PS51257">
    <property type="entry name" value="PROKAR_LIPOPROTEIN"/>
    <property type="match status" value="1"/>
</dbReference>
<dbReference type="EMBL" id="LR215032">
    <property type="protein sequence ID" value="VEU73283.1"/>
    <property type="molecule type" value="Genomic_DNA"/>
</dbReference>
<dbReference type="KEGG" id="mgal:NCTC10186_00791"/>
<keyword evidence="1" id="KW-0614">Plasmid</keyword>
<organism evidence="1 2">
    <name type="scientific">Mycoplasmopsis gallopavonis</name>
    <dbReference type="NCBI Taxonomy" id="76629"/>
    <lineage>
        <taxon>Bacteria</taxon>
        <taxon>Bacillati</taxon>
        <taxon>Mycoplasmatota</taxon>
        <taxon>Mycoplasmoidales</taxon>
        <taxon>Metamycoplasmataceae</taxon>
        <taxon>Mycoplasmopsis</taxon>
    </lineage>
</organism>
<dbReference type="RefSeq" id="WP_119571791.1">
    <property type="nucleotide sequence ID" value="NZ_LR215032.1"/>
</dbReference>
<protein>
    <recommendedName>
        <fullName evidence="3">Lipoprotein</fullName>
    </recommendedName>
</protein>
<proteinExistence type="predicted"/>
<name>A0A449B0I7_9BACT</name>
<evidence type="ECO:0000313" key="1">
    <source>
        <dbReference type="EMBL" id="VEU73283.1"/>
    </source>
</evidence>
<dbReference type="AlphaFoldDB" id="A0A449B0I7"/>
<sequence>MNFFKKKSIFWGVILVASTPLVLTSCSDLGNFNQTVQKLQNKEKELEKLSLDNNQYLYLLVATKRLNYDIQNLLSSLKETKETPTDRDYRDWNSLFVTKLAIINKMQTYIQNQARANDGTFYYNSFEAAKEPYLLIWGDKLFNTNYERTTMVDAKNVVDLIVKFQDAILHPTKYNSKITKSDQETFDSSVNRQNLKQVVATYLDDLLNLMKQIYTAFYLKQVYDPIFDRITYDQIFKELNDNLELYLNYYKLTRDVSETELELWKNSSLKQKMEEQIKAYLKEK</sequence>
<accession>A0A449B0I7</accession>
<reference evidence="1 2" key="1">
    <citation type="submission" date="2019-01" db="EMBL/GenBank/DDBJ databases">
        <authorList>
            <consortium name="Pathogen Informatics"/>
        </authorList>
    </citation>
    <scope>NUCLEOTIDE SEQUENCE [LARGE SCALE GENOMIC DNA]</scope>
    <source>
        <strain evidence="1 2">NCTC10186</strain>
        <plasmid evidence="2">2</plasmid>
    </source>
</reference>
<evidence type="ECO:0008006" key="3">
    <source>
        <dbReference type="Google" id="ProtNLM"/>
    </source>
</evidence>